<sequence>MFLVAWDSEPSTYRVEFKRNTVPILHQAREDAIMDLQCEKQQTEDEETQTTTECSPVGQSLGSSSLGGTAMLEKTVAAFKSDPSGLHNLPNLHQVALKSYEVFCRHRTADLHTTFLALVGDQDPSWCNDAVYMSAFKASVPFPGKKDERMVSGGANNSKQVHGLVRYEYKGNAIEECRKDGKEHGLRVVCLQVGGVYLRMHKNGKRLAQIVLNADLSVQSSIDDGGLKIFQQHLHLIQDCFAIRA</sequence>
<protein>
    <submittedName>
        <fullName evidence="2">Uncharacterized protein</fullName>
    </submittedName>
</protein>
<organism evidence="2 3">
    <name type="scientific">Cymbomonas tetramitiformis</name>
    <dbReference type="NCBI Taxonomy" id="36881"/>
    <lineage>
        <taxon>Eukaryota</taxon>
        <taxon>Viridiplantae</taxon>
        <taxon>Chlorophyta</taxon>
        <taxon>Pyramimonadophyceae</taxon>
        <taxon>Pyramimonadales</taxon>
        <taxon>Pyramimonadaceae</taxon>
        <taxon>Cymbomonas</taxon>
    </lineage>
</organism>
<feature type="region of interest" description="Disordered" evidence="1">
    <location>
        <begin position="41"/>
        <end position="61"/>
    </location>
</feature>
<dbReference type="Proteomes" id="UP001190700">
    <property type="component" value="Unassembled WGS sequence"/>
</dbReference>
<evidence type="ECO:0000313" key="3">
    <source>
        <dbReference type="Proteomes" id="UP001190700"/>
    </source>
</evidence>
<dbReference type="AlphaFoldDB" id="A0AAE0FE83"/>
<proteinExistence type="predicted"/>
<feature type="compositionally biased region" description="Low complexity" evidence="1">
    <location>
        <begin position="49"/>
        <end position="61"/>
    </location>
</feature>
<comment type="caution">
    <text evidence="2">The sequence shown here is derived from an EMBL/GenBank/DDBJ whole genome shotgun (WGS) entry which is preliminary data.</text>
</comment>
<evidence type="ECO:0000313" key="2">
    <source>
        <dbReference type="EMBL" id="KAK3257721.1"/>
    </source>
</evidence>
<keyword evidence="3" id="KW-1185">Reference proteome</keyword>
<accession>A0AAE0FE83</accession>
<reference evidence="2 3" key="1">
    <citation type="journal article" date="2015" name="Genome Biol. Evol.">
        <title>Comparative Genomics of a Bacterivorous Green Alga Reveals Evolutionary Causalities and Consequences of Phago-Mixotrophic Mode of Nutrition.</title>
        <authorList>
            <person name="Burns J.A."/>
            <person name="Paasch A."/>
            <person name="Narechania A."/>
            <person name="Kim E."/>
        </authorList>
    </citation>
    <scope>NUCLEOTIDE SEQUENCE [LARGE SCALE GENOMIC DNA]</scope>
    <source>
        <strain evidence="2 3">PLY_AMNH</strain>
    </source>
</reference>
<dbReference type="EMBL" id="LGRX02020190">
    <property type="protein sequence ID" value="KAK3257721.1"/>
    <property type="molecule type" value="Genomic_DNA"/>
</dbReference>
<gene>
    <name evidence="2" type="ORF">CYMTET_33205</name>
</gene>
<name>A0AAE0FE83_9CHLO</name>
<evidence type="ECO:0000256" key="1">
    <source>
        <dbReference type="SAM" id="MobiDB-lite"/>
    </source>
</evidence>